<reference evidence="2 3" key="1">
    <citation type="submission" date="2014-06" db="EMBL/GenBank/DDBJ databases">
        <authorList>
            <person name="Bishop-Lilly K.A."/>
            <person name="Broomall S.M."/>
            <person name="Chain P.S."/>
            <person name="Chertkov O."/>
            <person name="Coyne S.R."/>
            <person name="Daligault H.E."/>
            <person name="Davenport K.W."/>
            <person name="Erkkila T."/>
            <person name="Frey K.G."/>
            <person name="Gibbons H.S."/>
            <person name="Gu W."/>
            <person name="Jaissle J."/>
            <person name="Johnson S.L."/>
            <person name="Koroleva G.I."/>
            <person name="Ladner J.T."/>
            <person name="Lo C.-C."/>
            <person name="Minogue T.D."/>
            <person name="Munk C."/>
            <person name="Palacios G.F."/>
            <person name="Redden C.L."/>
            <person name="Rosenzweig C.N."/>
            <person name="Scholz M.B."/>
            <person name="Teshima H."/>
            <person name="Xu Y."/>
        </authorList>
    </citation>
    <scope>NUCLEOTIDE SEQUENCE [LARGE SCALE GENOMIC DNA]</scope>
    <source>
        <strain evidence="2 3">DWS 37UF10B-2</strain>
    </source>
</reference>
<dbReference type="Pfam" id="PF05593">
    <property type="entry name" value="RHS_repeat"/>
    <property type="match status" value="1"/>
</dbReference>
<evidence type="ECO:0000313" key="2">
    <source>
        <dbReference type="EMBL" id="KGB98874.1"/>
    </source>
</evidence>
<dbReference type="InterPro" id="IPR031325">
    <property type="entry name" value="RHS_repeat"/>
</dbReference>
<dbReference type="AlphaFoldDB" id="A0AA89CHD1"/>
<evidence type="ECO:0000256" key="1">
    <source>
        <dbReference type="SAM" id="SignalP"/>
    </source>
</evidence>
<feature type="signal peptide" evidence="1">
    <location>
        <begin position="1"/>
        <end position="20"/>
    </location>
</feature>
<evidence type="ECO:0000313" key="3">
    <source>
        <dbReference type="Proteomes" id="UP000029575"/>
    </source>
</evidence>
<name>A0AA89CHD1_BURCE</name>
<protein>
    <submittedName>
        <fullName evidence="2">RHS Repeat family protein</fullName>
    </submittedName>
</protein>
<comment type="caution">
    <text evidence="2">The sequence shown here is derived from an EMBL/GenBank/DDBJ whole genome shotgun (WGS) entry which is preliminary data.</text>
</comment>
<dbReference type="Proteomes" id="UP000029575">
    <property type="component" value="Unassembled WGS sequence"/>
</dbReference>
<organism evidence="2 3">
    <name type="scientific">Burkholderia cepacia</name>
    <name type="common">Pseudomonas cepacia</name>
    <dbReference type="NCBI Taxonomy" id="292"/>
    <lineage>
        <taxon>Bacteria</taxon>
        <taxon>Pseudomonadati</taxon>
        <taxon>Pseudomonadota</taxon>
        <taxon>Betaproteobacteria</taxon>
        <taxon>Burkholderiales</taxon>
        <taxon>Burkholderiaceae</taxon>
        <taxon>Burkholderia</taxon>
        <taxon>Burkholderia cepacia complex</taxon>
    </lineage>
</organism>
<proteinExistence type="predicted"/>
<dbReference type="EMBL" id="JPGD01000005">
    <property type="protein sequence ID" value="KGB98874.1"/>
    <property type="molecule type" value="Genomic_DNA"/>
</dbReference>
<sequence>MFIKMTVGMILSIVAISVQADVTTSYSYDALGRVTQVTYGVGQSRTNVQYAYDEAGNRQKVTTIRSGAAATVPAISWFLLWDQDQVASPSK</sequence>
<keyword evidence="1" id="KW-0732">Signal</keyword>
<accession>A0AA89CHD1</accession>
<gene>
    <name evidence="2" type="ORF">DM43_3864</name>
</gene>
<feature type="chain" id="PRO_5041739350" evidence="1">
    <location>
        <begin position="21"/>
        <end position="91"/>
    </location>
</feature>
<dbReference type="Gene3D" id="2.180.10.10">
    <property type="entry name" value="RHS repeat-associated core"/>
    <property type="match status" value="1"/>
</dbReference>